<dbReference type="PANTHER" id="PTHR31297:SF13">
    <property type="entry name" value="PUTATIVE-RELATED"/>
    <property type="match status" value="1"/>
</dbReference>
<keyword evidence="6" id="KW-1185">Reference proteome</keyword>
<dbReference type="Proteomes" id="UP001500596">
    <property type="component" value="Unassembled WGS sequence"/>
</dbReference>
<evidence type="ECO:0000313" key="6">
    <source>
        <dbReference type="Proteomes" id="UP001500596"/>
    </source>
</evidence>
<protein>
    <recommendedName>
        <fullName evidence="4">Glycoside hydrolase family 5 domain-containing protein</fullName>
    </recommendedName>
</protein>
<proteinExistence type="inferred from homology"/>
<dbReference type="PANTHER" id="PTHR31297">
    <property type="entry name" value="GLUCAN ENDO-1,6-BETA-GLUCOSIDASE B"/>
    <property type="match status" value="1"/>
</dbReference>
<reference evidence="5 6" key="1">
    <citation type="journal article" date="2019" name="Int. J. Syst. Evol. Microbiol.">
        <title>The Global Catalogue of Microorganisms (GCM) 10K type strain sequencing project: providing services to taxonomists for standard genome sequencing and annotation.</title>
        <authorList>
            <consortium name="The Broad Institute Genomics Platform"/>
            <consortium name="The Broad Institute Genome Sequencing Center for Infectious Disease"/>
            <person name="Wu L."/>
            <person name="Ma J."/>
        </authorList>
    </citation>
    <scope>NUCLEOTIDE SEQUENCE [LARGE SCALE GENOMIC DNA]</scope>
    <source>
        <strain evidence="5 6">JCM 15575</strain>
    </source>
</reference>
<evidence type="ECO:0000313" key="5">
    <source>
        <dbReference type="EMBL" id="GAA1686294.1"/>
    </source>
</evidence>
<comment type="caution">
    <text evidence="5">The sequence shown here is derived from an EMBL/GenBank/DDBJ whole genome shotgun (WGS) entry which is preliminary data.</text>
</comment>
<feature type="domain" description="Glycoside hydrolase family 5" evidence="4">
    <location>
        <begin position="76"/>
        <end position="331"/>
    </location>
</feature>
<dbReference type="Pfam" id="PF00150">
    <property type="entry name" value="Cellulase"/>
    <property type="match status" value="1"/>
</dbReference>
<keyword evidence="1 3" id="KW-0378">Hydrolase</keyword>
<sequence length="462" mass="52625">MTHLLKVHGTRILNGADPIVLRGFGLGGWMNMENFITGYAGTESQMRRALRGVLGDEGYARFFDRFLAVFFTDRDAAFLKSLGLNSVRIPFNYRHFESDDAPFEIREEGFRLLDAVVDVCARHGIYAILDLHAVPGAQNQHWHSDNPTQWAHFWSQRQFQDRVVNLWEHIAAHYRGNPWVAGYNPINEPGDAEGSTIGPFYRRLEAAIRAVDPDHILFLDGNRYSTQFDQLGDPLPNCVYTAHDYALPGFVDGGPYPGVSRGQYVDRDIVEQTFLARTAYMRETGTPIWVGEFGPVYTGDPERDGQRLRLLEDQLAIFSRHDASWALWTYKDIGLQGVVTADPDSEYMTRIAPFLERKKRFGVDSWGATDEGVRHLLEPIEALFREEFPDFQPYPWGAPRWIHGHVRHVMFAEAMVGEYARAFEGVGPEDAERIADAFAFENCRAREPLAQILRRSVGALQR</sequence>
<keyword evidence="2 3" id="KW-0326">Glycosidase</keyword>
<evidence type="ECO:0000256" key="3">
    <source>
        <dbReference type="RuleBase" id="RU361153"/>
    </source>
</evidence>
<gene>
    <name evidence="5" type="ORF">GCM10009807_32470</name>
</gene>
<dbReference type="EMBL" id="BAAAPK010000003">
    <property type="protein sequence ID" value="GAA1686294.1"/>
    <property type="molecule type" value="Genomic_DNA"/>
</dbReference>
<accession>A0ABN2HFV4</accession>
<dbReference type="InterPro" id="IPR050386">
    <property type="entry name" value="Glycosyl_hydrolase_5"/>
</dbReference>
<dbReference type="Gene3D" id="3.20.20.80">
    <property type="entry name" value="Glycosidases"/>
    <property type="match status" value="1"/>
</dbReference>
<dbReference type="SUPFAM" id="SSF51445">
    <property type="entry name" value="(Trans)glycosidases"/>
    <property type="match status" value="1"/>
</dbReference>
<evidence type="ECO:0000256" key="2">
    <source>
        <dbReference type="ARBA" id="ARBA00023295"/>
    </source>
</evidence>
<evidence type="ECO:0000259" key="4">
    <source>
        <dbReference type="Pfam" id="PF00150"/>
    </source>
</evidence>
<comment type="similarity">
    <text evidence="3">Belongs to the glycosyl hydrolase 5 (cellulase A) family.</text>
</comment>
<dbReference type="InterPro" id="IPR001547">
    <property type="entry name" value="Glyco_hydro_5"/>
</dbReference>
<evidence type="ECO:0000256" key="1">
    <source>
        <dbReference type="ARBA" id="ARBA00022801"/>
    </source>
</evidence>
<dbReference type="RefSeq" id="WP_344056059.1">
    <property type="nucleotide sequence ID" value="NZ_BAAAPK010000003.1"/>
</dbReference>
<dbReference type="InterPro" id="IPR017853">
    <property type="entry name" value="GH"/>
</dbReference>
<name>A0ABN2HFV4_9MICO</name>
<organism evidence="5 6">
    <name type="scientific">Microbacterium lacus</name>
    <dbReference type="NCBI Taxonomy" id="415217"/>
    <lineage>
        <taxon>Bacteria</taxon>
        <taxon>Bacillati</taxon>
        <taxon>Actinomycetota</taxon>
        <taxon>Actinomycetes</taxon>
        <taxon>Micrococcales</taxon>
        <taxon>Microbacteriaceae</taxon>
        <taxon>Microbacterium</taxon>
    </lineage>
</organism>